<proteinExistence type="predicted"/>
<evidence type="ECO:0000313" key="2">
    <source>
        <dbReference type="Proteomes" id="UP000230002"/>
    </source>
</evidence>
<accession>A0A2G8SHF5</accession>
<keyword evidence="2" id="KW-1185">Reference proteome</keyword>
<evidence type="ECO:0000313" key="1">
    <source>
        <dbReference type="EMBL" id="PIL33181.1"/>
    </source>
</evidence>
<organism evidence="1 2">
    <name type="scientific">Ganoderma sinense ZZ0214-1</name>
    <dbReference type="NCBI Taxonomy" id="1077348"/>
    <lineage>
        <taxon>Eukaryota</taxon>
        <taxon>Fungi</taxon>
        <taxon>Dikarya</taxon>
        <taxon>Basidiomycota</taxon>
        <taxon>Agaricomycotina</taxon>
        <taxon>Agaricomycetes</taxon>
        <taxon>Polyporales</taxon>
        <taxon>Polyporaceae</taxon>
        <taxon>Ganoderma</taxon>
    </lineage>
</organism>
<protein>
    <submittedName>
        <fullName evidence="1">Uncharacterized protein</fullName>
    </submittedName>
</protein>
<dbReference type="AlphaFoldDB" id="A0A2G8SHF5"/>
<dbReference type="Proteomes" id="UP000230002">
    <property type="component" value="Unassembled WGS sequence"/>
</dbReference>
<sequence>MQANLQNMQQRIRLGRNYMVSVSTSNRAVLSSLNLRLDDRQPNQAARDHSIQTRLTIQERAASPAMTASRL</sequence>
<name>A0A2G8SHF5_9APHY</name>
<gene>
    <name evidence="1" type="ORF">GSI_04631</name>
</gene>
<dbReference type="EMBL" id="AYKW01000008">
    <property type="protein sequence ID" value="PIL33181.1"/>
    <property type="molecule type" value="Genomic_DNA"/>
</dbReference>
<reference evidence="1 2" key="1">
    <citation type="journal article" date="2015" name="Sci. Rep.">
        <title>Chromosome-level genome map provides insights into diverse defense mechanisms in the medicinal fungus Ganoderma sinense.</title>
        <authorList>
            <person name="Zhu Y."/>
            <person name="Xu J."/>
            <person name="Sun C."/>
            <person name="Zhou S."/>
            <person name="Xu H."/>
            <person name="Nelson D.R."/>
            <person name="Qian J."/>
            <person name="Song J."/>
            <person name="Luo H."/>
            <person name="Xiang L."/>
            <person name="Li Y."/>
            <person name="Xu Z."/>
            <person name="Ji A."/>
            <person name="Wang L."/>
            <person name="Lu S."/>
            <person name="Hayward A."/>
            <person name="Sun W."/>
            <person name="Li X."/>
            <person name="Schwartz D.C."/>
            <person name="Wang Y."/>
            <person name="Chen S."/>
        </authorList>
    </citation>
    <scope>NUCLEOTIDE SEQUENCE [LARGE SCALE GENOMIC DNA]</scope>
    <source>
        <strain evidence="1 2">ZZ0214-1</strain>
    </source>
</reference>
<comment type="caution">
    <text evidence="1">The sequence shown here is derived from an EMBL/GenBank/DDBJ whole genome shotgun (WGS) entry which is preliminary data.</text>
</comment>